<evidence type="ECO:0000256" key="17">
    <source>
        <dbReference type="ARBA" id="ARBA00043932"/>
    </source>
</evidence>
<dbReference type="NCBIfam" id="NF001591">
    <property type="entry name" value="PRK00393.1"/>
    <property type="match status" value="1"/>
</dbReference>
<dbReference type="InterPro" id="IPR000422">
    <property type="entry name" value="DHBP_synthase_RibB"/>
</dbReference>
<dbReference type="EC" id="3.5.4.25" evidence="19"/>
<evidence type="ECO:0000256" key="12">
    <source>
        <dbReference type="ARBA" id="ARBA00022842"/>
    </source>
</evidence>
<evidence type="ECO:0000256" key="2">
    <source>
        <dbReference type="ARBA" id="ARBA00001936"/>
    </source>
</evidence>
<dbReference type="GO" id="GO:0008270">
    <property type="term" value="F:zinc ion binding"/>
    <property type="evidence" value="ECO:0007669"/>
    <property type="project" value="UniProtKB-UniRule"/>
</dbReference>
<feature type="binding site" evidence="19">
    <location>
        <position position="362"/>
    </location>
    <ligand>
        <name>GTP</name>
        <dbReference type="ChEBI" id="CHEBI:37565"/>
    </ligand>
</feature>
<dbReference type="HAMAP" id="MF_00179">
    <property type="entry name" value="RibA"/>
    <property type="match status" value="1"/>
</dbReference>
<dbReference type="GO" id="GO:0009231">
    <property type="term" value="P:riboflavin biosynthetic process"/>
    <property type="evidence" value="ECO:0007669"/>
    <property type="project" value="UniProtKB-UniRule"/>
</dbReference>
<comment type="catalytic activity">
    <reaction evidence="1 19">
        <text>D-ribulose 5-phosphate = (2S)-2-hydroxy-3-oxobutyl phosphate + formate + H(+)</text>
        <dbReference type="Rhea" id="RHEA:18457"/>
        <dbReference type="ChEBI" id="CHEBI:15378"/>
        <dbReference type="ChEBI" id="CHEBI:15740"/>
        <dbReference type="ChEBI" id="CHEBI:58121"/>
        <dbReference type="ChEBI" id="CHEBI:58830"/>
        <dbReference type="EC" id="4.1.99.12"/>
    </reaction>
</comment>
<feature type="region of interest" description="GTP cyclohydrolase II" evidence="19">
    <location>
        <begin position="207"/>
        <end position="406"/>
    </location>
</feature>
<evidence type="ECO:0000256" key="1">
    <source>
        <dbReference type="ARBA" id="ARBA00000141"/>
    </source>
</evidence>
<accession>A0A133ZWR5</accession>
<dbReference type="PIRSF" id="PIRSF001259">
    <property type="entry name" value="RibA"/>
    <property type="match status" value="1"/>
</dbReference>
<feature type="site" description="Essential for DHBP synthase activity" evidence="19">
    <location>
        <position position="131"/>
    </location>
</feature>
<evidence type="ECO:0000256" key="13">
    <source>
        <dbReference type="ARBA" id="ARBA00023134"/>
    </source>
</evidence>
<dbReference type="PANTHER" id="PTHR21327:SF18">
    <property type="entry name" value="3,4-DIHYDROXY-2-BUTANONE 4-PHOSPHATE SYNTHASE"/>
    <property type="match status" value="1"/>
</dbReference>
<dbReference type="AlphaFoldDB" id="A0A133ZWR5"/>
<feature type="binding site" evidence="19">
    <location>
        <position position="262"/>
    </location>
    <ligand>
        <name>Zn(2+)</name>
        <dbReference type="ChEBI" id="CHEBI:29105"/>
        <note>catalytic</note>
    </ligand>
</feature>
<comment type="cofactor">
    <cofactor evidence="19">
        <name>Zn(2+)</name>
        <dbReference type="ChEBI" id="CHEBI:29105"/>
    </cofactor>
    <text evidence="19">Binds 1 zinc ion per subunit.</text>
</comment>
<evidence type="ECO:0000313" key="22">
    <source>
        <dbReference type="Proteomes" id="UP000070483"/>
    </source>
</evidence>
<dbReference type="Proteomes" id="UP000070483">
    <property type="component" value="Unassembled WGS sequence"/>
</dbReference>
<dbReference type="GO" id="GO:0005829">
    <property type="term" value="C:cytosol"/>
    <property type="evidence" value="ECO:0007669"/>
    <property type="project" value="TreeGrafter"/>
</dbReference>
<keyword evidence="7 19" id="KW-0686">Riboflavin biosynthesis</keyword>
<evidence type="ECO:0000256" key="15">
    <source>
        <dbReference type="ARBA" id="ARBA00023239"/>
    </source>
</evidence>
<feature type="binding site" evidence="19">
    <location>
        <begin position="32"/>
        <end position="33"/>
    </location>
    <ligand>
        <name>D-ribulose 5-phosphate</name>
        <dbReference type="ChEBI" id="CHEBI:58121"/>
    </ligand>
</feature>
<feature type="binding site" evidence="19">
    <location>
        <position position="278"/>
    </location>
    <ligand>
        <name>GTP</name>
        <dbReference type="ChEBI" id="CHEBI:37565"/>
    </ligand>
</feature>
<dbReference type="UniPathway" id="UPA00275">
    <property type="reaction ID" value="UER00399"/>
</dbReference>
<comment type="pathway">
    <text evidence="5 19">Cofactor biosynthesis; riboflavin biosynthesis; 2-hydroxy-3-oxobutyl phosphate from D-ribulose 5-phosphate: step 1/1.</text>
</comment>
<dbReference type="Gene3D" id="3.90.870.10">
    <property type="entry name" value="DHBP synthase"/>
    <property type="match status" value="1"/>
</dbReference>
<dbReference type="SUPFAM" id="SSF142695">
    <property type="entry name" value="RibA-like"/>
    <property type="match status" value="1"/>
</dbReference>
<feature type="binding site" evidence="19">
    <location>
        <position position="148"/>
    </location>
    <ligand>
        <name>Mg(2+)</name>
        <dbReference type="ChEBI" id="CHEBI:18420"/>
        <label>2</label>
    </ligand>
</feature>
<feature type="binding site" evidence="19">
    <location>
        <begin position="300"/>
        <end position="302"/>
    </location>
    <ligand>
        <name>GTP</name>
        <dbReference type="ChEBI" id="CHEBI:37565"/>
    </ligand>
</feature>
<evidence type="ECO:0000256" key="9">
    <source>
        <dbReference type="ARBA" id="ARBA00022741"/>
    </source>
</evidence>
<evidence type="ECO:0000256" key="18">
    <source>
        <dbReference type="ARBA" id="ARBA00049295"/>
    </source>
</evidence>
<dbReference type="GO" id="GO:0008686">
    <property type="term" value="F:3,4-dihydroxy-2-butanone-4-phosphate synthase activity"/>
    <property type="evidence" value="ECO:0007669"/>
    <property type="project" value="UniProtKB-UniRule"/>
</dbReference>
<dbReference type="Gene3D" id="3.40.50.10990">
    <property type="entry name" value="GTP cyclohydrolase II"/>
    <property type="match status" value="1"/>
</dbReference>
<comment type="caution">
    <text evidence="21">The sequence shown here is derived from an EMBL/GenBank/DDBJ whole genome shotgun (WGS) entry which is preliminary data.</text>
</comment>
<dbReference type="HAMAP" id="MF_01283">
    <property type="entry name" value="RibBA"/>
    <property type="match status" value="1"/>
</dbReference>
<dbReference type="InterPro" id="IPR036144">
    <property type="entry name" value="RibA-like_sf"/>
</dbReference>
<feature type="domain" description="GTP cyclohydrolase II" evidence="20">
    <location>
        <begin position="215"/>
        <end position="376"/>
    </location>
</feature>
<feature type="active site" description="Nucleophile; for GTP cyclohydrolase activity" evidence="19">
    <location>
        <position position="336"/>
    </location>
</feature>
<dbReference type="NCBIfam" id="TIGR00506">
    <property type="entry name" value="ribB"/>
    <property type="match status" value="1"/>
</dbReference>
<dbReference type="InterPro" id="IPR000926">
    <property type="entry name" value="RibA"/>
</dbReference>
<comment type="cofactor">
    <cofactor evidence="2">
        <name>Mn(2+)</name>
        <dbReference type="ChEBI" id="CHEBI:29035"/>
    </cofactor>
</comment>
<dbReference type="InterPro" id="IPR032677">
    <property type="entry name" value="GTP_cyclohydro_II"/>
</dbReference>
<dbReference type="CDD" id="cd00641">
    <property type="entry name" value="GTP_cyclohydro2"/>
    <property type="match status" value="1"/>
</dbReference>
<feature type="binding site" evidence="19">
    <location>
        <position position="322"/>
    </location>
    <ligand>
        <name>GTP</name>
        <dbReference type="ChEBI" id="CHEBI:37565"/>
    </ligand>
</feature>
<dbReference type="PANTHER" id="PTHR21327">
    <property type="entry name" value="GTP CYCLOHYDROLASE II-RELATED"/>
    <property type="match status" value="1"/>
</dbReference>
<dbReference type="GO" id="GO:0003935">
    <property type="term" value="F:GTP cyclohydrolase II activity"/>
    <property type="evidence" value="ECO:0007669"/>
    <property type="project" value="UniProtKB-UniRule"/>
</dbReference>
<keyword evidence="22" id="KW-1185">Reference proteome</keyword>
<comment type="similarity">
    <text evidence="6 19">In the N-terminal section; belongs to the DHBP synthase family.</text>
</comment>
<dbReference type="GO" id="GO:0000287">
    <property type="term" value="F:magnesium ion binding"/>
    <property type="evidence" value="ECO:0007669"/>
    <property type="project" value="UniProtKB-UniRule"/>
</dbReference>
<feature type="active site" description="Proton acceptor; for GTP cyclohydrolase activity" evidence="19">
    <location>
        <position position="334"/>
    </location>
</feature>
<dbReference type="Pfam" id="PF00925">
    <property type="entry name" value="GTP_cyclohydro2"/>
    <property type="match status" value="1"/>
</dbReference>
<feature type="site" description="Essential for DHBP synthase activity" evidence="19">
    <location>
        <position position="169"/>
    </location>
</feature>
<evidence type="ECO:0000256" key="19">
    <source>
        <dbReference type="HAMAP-Rule" id="MF_01283"/>
    </source>
</evidence>
<gene>
    <name evidence="19" type="primary">ribBA</name>
    <name evidence="21" type="ORF">HMPREF3180_02115</name>
</gene>
<dbReference type="NCBIfam" id="TIGR00505">
    <property type="entry name" value="ribA"/>
    <property type="match status" value="1"/>
</dbReference>
<dbReference type="FunFam" id="3.40.50.10990:FF:000001">
    <property type="entry name" value="Riboflavin biosynthesis protein RibBA"/>
    <property type="match status" value="1"/>
</dbReference>
<feature type="binding site" evidence="19">
    <location>
        <position position="33"/>
    </location>
    <ligand>
        <name>Mg(2+)</name>
        <dbReference type="ChEBI" id="CHEBI:18420"/>
        <label>2</label>
    </ligand>
</feature>
<keyword evidence="15 19" id="KW-0456">Lyase</keyword>
<comment type="cofactor">
    <cofactor evidence="19">
        <name>Mg(2+)</name>
        <dbReference type="ChEBI" id="CHEBI:18420"/>
    </cofactor>
    <cofactor evidence="19">
        <name>Mn(2+)</name>
        <dbReference type="ChEBI" id="CHEBI:29035"/>
    </cofactor>
    <text evidence="19">Binds 2 divalent metal cations per subunit. Magnesium or manganese.</text>
</comment>
<comment type="function">
    <text evidence="3 19">Catalyzes the conversion of D-ribulose 5-phosphate to formate and 3,4-dihydroxy-2-butanone 4-phosphate.</text>
</comment>
<feature type="binding site" evidence="19">
    <location>
        <position position="273"/>
    </location>
    <ligand>
        <name>Zn(2+)</name>
        <dbReference type="ChEBI" id="CHEBI:29105"/>
        <note>catalytic</note>
    </ligand>
</feature>
<comment type="similarity">
    <text evidence="19">In the C-terminal section; belongs to the GTP cyclohydrolase II family.</text>
</comment>
<feature type="binding site" evidence="19">
    <location>
        <position position="33"/>
    </location>
    <ligand>
        <name>Mg(2+)</name>
        <dbReference type="ChEBI" id="CHEBI:18420"/>
        <label>1</label>
    </ligand>
</feature>
<keyword evidence="13 19" id="KW-0342">GTP-binding</keyword>
<organism evidence="21 22">
    <name type="scientific">Leptotrichia wadei</name>
    <dbReference type="NCBI Taxonomy" id="157687"/>
    <lineage>
        <taxon>Bacteria</taxon>
        <taxon>Fusobacteriati</taxon>
        <taxon>Fusobacteriota</taxon>
        <taxon>Fusobacteriia</taxon>
        <taxon>Fusobacteriales</taxon>
        <taxon>Leptotrichiaceae</taxon>
        <taxon>Leptotrichia</taxon>
    </lineage>
</organism>
<proteinExistence type="inferred from homology"/>
<name>A0A133ZWR5_9FUSO</name>
<dbReference type="SUPFAM" id="SSF55821">
    <property type="entry name" value="YrdC/RibB"/>
    <property type="match status" value="1"/>
</dbReference>
<dbReference type="FunFam" id="3.90.870.10:FF:000001">
    <property type="entry name" value="Riboflavin biosynthesis protein RibBA"/>
    <property type="match status" value="1"/>
</dbReference>
<dbReference type="RefSeq" id="WP_060918597.1">
    <property type="nucleotide sequence ID" value="NZ_KQ960114.1"/>
</dbReference>
<keyword evidence="16 19" id="KW-0511">Multifunctional enzyme</keyword>
<protein>
    <recommendedName>
        <fullName evidence="19">Riboflavin biosynthesis protein RibBA</fullName>
    </recommendedName>
    <domain>
        <recommendedName>
            <fullName evidence="19">3,4-dihydroxy-2-butanone 4-phosphate synthase</fullName>
            <shortName evidence="19">DHBP synthase</shortName>
            <ecNumber evidence="19">4.1.99.12</ecNumber>
        </recommendedName>
    </domain>
    <domain>
        <recommendedName>
            <fullName evidence="19">GTP cyclohydrolase-2</fullName>
            <ecNumber evidence="19">3.5.4.25</ecNumber>
        </recommendedName>
        <alternativeName>
            <fullName evidence="19">GTP cyclohydrolase II</fullName>
        </alternativeName>
    </domain>
</protein>
<comment type="catalytic activity">
    <reaction evidence="18 19">
        <text>GTP + 4 H2O = 2,5-diamino-6-hydroxy-4-(5-phosphoribosylamino)-pyrimidine + formate + 2 phosphate + 3 H(+)</text>
        <dbReference type="Rhea" id="RHEA:23704"/>
        <dbReference type="ChEBI" id="CHEBI:15377"/>
        <dbReference type="ChEBI" id="CHEBI:15378"/>
        <dbReference type="ChEBI" id="CHEBI:15740"/>
        <dbReference type="ChEBI" id="CHEBI:37565"/>
        <dbReference type="ChEBI" id="CHEBI:43474"/>
        <dbReference type="ChEBI" id="CHEBI:58614"/>
        <dbReference type="EC" id="3.5.4.25"/>
    </reaction>
</comment>
<evidence type="ECO:0000256" key="11">
    <source>
        <dbReference type="ARBA" id="ARBA00022833"/>
    </source>
</evidence>
<dbReference type="InterPro" id="IPR017945">
    <property type="entry name" value="DHBP_synth_RibB-like_a/b_dom"/>
</dbReference>
<keyword evidence="12 19" id="KW-0460">Magnesium</keyword>
<evidence type="ECO:0000256" key="5">
    <source>
        <dbReference type="ARBA" id="ARBA00004904"/>
    </source>
</evidence>
<feature type="binding site" evidence="19">
    <location>
        <position position="37"/>
    </location>
    <ligand>
        <name>D-ribulose 5-phosphate</name>
        <dbReference type="ChEBI" id="CHEBI:58121"/>
    </ligand>
</feature>
<evidence type="ECO:0000313" key="21">
    <source>
        <dbReference type="EMBL" id="KXB59886.1"/>
    </source>
</evidence>
<evidence type="ECO:0000256" key="7">
    <source>
        <dbReference type="ARBA" id="ARBA00022619"/>
    </source>
</evidence>
<feature type="binding site" evidence="19">
    <location>
        <begin position="145"/>
        <end position="149"/>
    </location>
    <ligand>
        <name>D-ribulose 5-phosphate</name>
        <dbReference type="ChEBI" id="CHEBI:58121"/>
    </ligand>
</feature>
<dbReference type="InterPro" id="IPR016299">
    <property type="entry name" value="Riboflavin_synth_RibBA"/>
</dbReference>
<keyword evidence="9 19" id="KW-0547">Nucleotide-binding</keyword>
<evidence type="ECO:0000256" key="3">
    <source>
        <dbReference type="ARBA" id="ARBA00002284"/>
    </source>
</evidence>
<keyword evidence="11 19" id="KW-0862">Zinc</keyword>
<evidence type="ECO:0000256" key="16">
    <source>
        <dbReference type="ARBA" id="ARBA00023268"/>
    </source>
</evidence>
<dbReference type="OrthoDB" id="9793111at2"/>
<reference evidence="22" key="1">
    <citation type="submission" date="2016-01" db="EMBL/GenBank/DDBJ databases">
        <authorList>
            <person name="Mitreva M."/>
            <person name="Pepin K.H."/>
            <person name="Mihindukulasuriya K.A."/>
            <person name="Fulton R."/>
            <person name="Fronick C."/>
            <person name="O'Laughlin M."/>
            <person name="Miner T."/>
            <person name="Herter B."/>
            <person name="Rosa B.A."/>
            <person name="Cordes M."/>
            <person name="Tomlinson C."/>
            <person name="Wollam A."/>
            <person name="Palsikar V.B."/>
            <person name="Mardis E.R."/>
            <person name="Wilson R.K."/>
        </authorList>
    </citation>
    <scope>NUCLEOTIDE SEQUENCE [LARGE SCALE GENOMIC DNA]</scope>
    <source>
        <strain evidence="22">KA00185</strain>
    </source>
</reference>
<keyword evidence="10 19" id="KW-0378">Hydrolase</keyword>
<dbReference type="EMBL" id="LSDD01000162">
    <property type="protein sequence ID" value="KXB59886.1"/>
    <property type="molecule type" value="Genomic_DNA"/>
</dbReference>
<feature type="binding site" evidence="19">
    <location>
        <position position="169"/>
    </location>
    <ligand>
        <name>D-ribulose 5-phosphate</name>
        <dbReference type="ChEBI" id="CHEBI:58121"/>
    </ligand>
</feature>
<feature type="binding site" evidence="19">
    <location>
        <position position="275"/>
    </location>
    <ligand>
        <name>Zn(2+)</name>
        <dbReference type="ChEBI" id="CHEBI:29105"/>
        <note>catalytic</note>
    </ligand>
</feature>
<comment type="pathway">
    <text evidence="4 19">Cofactor biosynthesis; riboflavin biosynthesis; 5-amino-6-(D-ribitylamino)uracil from GTP: step 1/4.</text>
</comment>
<evidence type="ECO:0000256" key="14">
    <source>
        <dbReference type="ARBA" id="ARBA00023211"/>
    </source>
</evidence>
<dbReference type="EC" id="4.1.99.12" evidence="19"/>
<feature type="binding site" evidence="19">
    <location>
        <begin position="257"/>
        <end position="261"/>
    </location>
    <ligand>
        <name>GTP</name>
        <dbReference type="ChEBI" id="CHEBI:37565"/>
    </ligand>
</feature>
<feature type="region of interest" description="DHBP synthase" evidence="19">
    <location>
        <begin position="1"/>
        <end position="206"/>
    </location>
</feature>
<evidence type="ECO:0000256" key="8">
    <source>
        <dbReference type="ARBA" id="ARBA00022723"/>
    </source>
</evidence>
<dbReference type="GO" id="GO:0005525">
    <property type="term" value="F:GTP binding"/>
    <property type="evidence" value="ECO:0007669"/>
    <property type="project" value="UniProtKB-KW"/>
</dbReference>
<keyword evidence="14 19" id="KW-0464">Manganese</keyword>
<dbReference type="STRING" id="157687.HMPREF3180_02115"/>
<dbReference type="NCBIfam" id="NF006803">
    <property type="entry name" value="PRK09311.1"/>
    <property type="match status" value="1"/>
</dbReference>
<evidence type="ECO:0000256" key="4">
    <source>
        <dbReference type="ARBA" id="ARBA00004853"/>
    </source>
</evidence>
<evidence type="ECO:0000256" key="10">
    <source>
        <dbReference type="ARBA" id="ARBA00022801"/>
    </source>
</evidence>
<dbReference type="PATRIC" id="fig|157687.3.peg.2117"/>
<dbReference type="Pfam" id="PF00926">
    <property type="entry name" value="DHBP_synthase"/>
    <property type="match status" value="1"/>
</dbReference>
<dbReference type="GO" id="GO:0030145">
    <property type="term" value="F:manganese ion binding"/>
    <property type="evidence" value="ECO:0007669"/>
    <property type="project" value="UniProtKB-UniRule"/>
</dbReference>
<sequence length="406" mass="45612">MAENKAKFDTVEAAIEDLKKGIPVVVVDDEDRENEGDLIIPADTVTYETLNFIINEARGLMCVPMSRKRAEELELNPMVQHNTDYFGTAFTISVDSLEGTTTGISTGDRLNTIKDLANPSKTVKDFRKPGHLFPLIAREGGVLERKGHTEAAVDLARLAGFSEVAVIMEILKKNGEMARRNDLFEFCKKHSLKLITIDDLIVYIKKNEKLVKNEATVDIPTQFGNFTFAGYSDKIEHKEYIAVMKGEIKNKENITARLHSECLTGDVFGSKRCDCQEQLHRALHELEESGEGLLIYLRQEGRGIGILNKLKAYKLQDEGYDTVEANHKLGFSDDLRDYAVAAQIIKDLGIKSIILKTNNPKKIEGLEKYGIRIAGRKEIEIAANDVDKNYLKVKKEKMGHLLKQDL</sequence>
<feature type="binding site" evidence="19">
    <location>
        <position position="357"/>
    </location>
    <ligand>
        <name>GTP</name>
        <dbReference type="ChEBI" id="CHEBI:37565"/>
    </ligand>
</feature>
<evidence type="ECO:0000259" key="20">
    <source>
        <dbReference type="Pfam" id="PF00925"/>
    </source>
</evidence>
<evidence type="ECO:0000256" key="6">
    <source>
        <dbReference type="ARBA" id="ARBA00005520"/>
    </source>
</evidence>
<comment type="function">
    <text evidence="17 19">Catalyzes the conversion of GTP to 2,5-diamino-6-ribosylamino-4(3H)-pyrimidinone 5'-phosphate (DARP), formate and pyrophosphate.</text>
</comment>
<dbReference type="HAMAP" id="MF_00180">
    <property type="entry name" value="RibB"/>
    <property type="match status" value="1"/>
</dbReference>
<keyword evidence="8 19" id="KW-0479">Metal-binding</keyword>